<reference evidence="2" key="1">
    <citation type="submission" date="2015-07" db="EMBL/GenBank/DDBJ databases">
        <title>Transcriptome Assembly of Anthurium amnicola.</title>
        <authorList>
            <person name="Suzuki J."/>
        </authorList>
    </citation>
    <scope>NUCLEOTIDE SEQUENCE</scope>
</reference>
<name>A0A1D1XVJ7_9ARAE</name>
<feature type="compositionally biased region" description="Basic residues" evidence="1">
    <location>
        <begin position="65"/>
        <end position="82"/>
    </location>
</feature>
<sequence>FELSDELATDLILQSLPESFSPFILNYNMNKLQTSLDELLNMLVVAEGGLHKEVAPVMVVGRANNKKRKGAALPQRKKKTKPVKGQAPIKGKKKTTEKDTECHRCKKKGHWVRNYRAILTEDA</sequence>
<gene>
    <name evidence="2" type="primary">gag_21</name>
    <name evidence="2" type="ORF">g.72994</name>
</gene>
<dbReference type="InterPro" id="IPR036875">
    <property type="entry name" value="Znf_CCHC_sf"/>
</dbReference>
<feature type="non-terminal residue" evidence="2">
    <location>
        <position position="1"/>
    </location>
</feature>
<dbReference type="GO" id="GO:0008270">
    <property type="term" value="F:zinc ion binding"/>
    <property type="evidence" value="ECO:0007669"/>
    <property type="project" value="InterPro"/>
</dbReference>
<accession>A0A1D1XVJ7</accession>
<dbReference type="AlphaFoldDB" id="A0A1D1XVJ7"/>
<proteinExistence type="predicted"/>
<dbReference type="SUPFAM" id="SSF57756">
    <property type="entry name" value="Retrovirus zinc finger-like domains"/>
    <property type="match status" value="1"/>
</dbReference>
<evidence type="ECO:0000313" key="2">
    <source>
        <dbReference type="EMBL" id="JAT46416.1"/>
    </source>
</evidence>
<evidence type="ECO:0000256" key="1">
    <source>
        <dbReference type="SAM" id="MobiDB-lite"/>
    </source>
</evidence>
<dbReference type="EMBL" id="GDJX01021520">
    <property type="protein sequence ID" value="JAT46416.1"/>
    <property type="molecule type" value="Transcribed_RNA"/>
</dbReference>
<dbReference type="GO" id="GO:0003676">
    <property type="term" value="F:nucleic acid binding"/>
    <property type="evidence" value="ECO:0007669"/>
    <property type="project" value="InterPro"/>
</dbReference>
<feature type="region of interest" description="Disordered" evidence="1">
    <location>
        <begin position="65"/>
        <end position="102"/>
    </location>
</feature>
<organism evidence="2">
    <name type="scientific">Anthurium amnicola</name>
    <dbReference type="NCBI Taxonomy" id="1678845"/>
    <lineage>
        <taxon>Eukaryota</taxon>
        <taxon>Viridiplantae</taxon>
        <taxon>Streptophyta</taxon>
        <taxon>Embryophyta</taxon>
        <taxon>Tracheophyta</taxon>
        <taxon>Spermatophyta</taxon>
        <taxon>Magnoliopsida</taxon>
        <taxon>Liliopsida</taxon>
        <taxon>Araceae</taxon>
        <taxon>Pothoideae</taxon>
        <taxon>Potheae</taxon>
        <taxon>Anthurium</taxon>
    </lineage>
</organism>
<feature type="non-terminal residue" evidence="2">
    <location>
        <position position="123"/>
    </location>
</feature>
<protein>
    <submittedName>
        <fullName evidence="2">Gag polyprotein</fullName>
    </submittedName>
</protein>